<evidence type="ECO:0000256" key="1">
    <source>
        <dbReference type="SAM" id="MobiDB-lite"/>
    </source>
</evidence>
<keyword evidence="3" id="KW-1185">Reference proteome</keyword>
<name>E4RSV3_LEAB4</name>
<protein>
    <submittedName>
        <fullName evidence="2">Uncharacterized protein</fullName>
    </submittedName>
</protein>
<reference key="1">
    <citation type="submission" date="2010-11" db="EMBL/GenBank/DDBJ databases">
        <title>The complete genome of Leadbetterella byssophila DSM 17132.</title>
        <authorList>
            <consortium name="US DOE Joint Genome Institute (JGI-PGF)"/>
            <person name="Lucas S."/>
            <person name="Copeland A."/>
            <person name="Lapidus A."/>
            <person name="Glavina del Rio T."/>
            <person name="Dalin E."/>
            <person name="Tice H."/>
            <person name="Bruce D."/>
            <person name="Goodwin L."/>
            <person name="Pitluck S."/>
            <person name="Kyrpides N."/>
            <person name="Mavromatis K."/>
            <person name="Ivanova N."/>
            <person name="Teshima H."/>
            <person name="Brettin T."/>
            <person name="Detter J.C."/>
            <person name="Han C."/>
            <person name="Tapia R."/>
            <person name="Land M."/>
            <person name="Hauser L."/>
            <person name="Markowitz V."/>
            <person name="Cheng J.-F."/>
            <person name="Hugenholtz P."/>
            <person name="Woyke T."/>
            <person name="Wu D."/>
            <person name="Tindall B."/>
            <person name="Pomrenke H.G."/>
            <person name="Brambilla E."/>
            <person name="Klenk H.-P."/>
            <person name="Eisen J.A."/>
        </authorList>
    </citation>
    <scope>NUCLEOTIDE SEQUENCE [LARGE SCALE GENOMIC DNA]</scope>
    <source>
        <strain>DSM 17132</strain>
    </source>
</reference>
<feature type="compositionally biased region" description="Basic and acidic residues" evidence="1">
    <location>
        <begin position="286"/>
        <end position="303"/>
    </location>
</feature>
<organism evidence="2 3">
    <name type="scientific">Leadbetterella byssophila (strain DSM 17132 / JCM 16389 / KACC 11308 / NBRC 106382 / 4M15)</name>
    <dbReference type="NCBI Taxonomy" id="649349"/>
    <lineage>
        <taxon>Bacteria</taxon>
        <taxon>Pseudomonadati</taxon>
        <taxon>Bacteroidota</taxon>
        <taxon>Cytophagia</taxon>
        <taxon>Cytophagales</taxon>
        <taxon>Leadbetterellaceae</taxon>
        <taxon>Leadbetterella</taxon>
    </lineage>
</organism>
<sequence length="303" mass="35998">MMPKRYQIKQVVQFTEQTTVPKEQSENPLFDIVQEEIKDNSAYCQELVNKLFRLPYAQLPEFFAHHCNYVADPIKWLNKFEKLIAENEELFVSSTNRSRMIKCYTIIESKRKEIEFTGYKHTLAKIPMQYVNAECEKRYFSFKETKQKVEELKDYTDKIMFLTKEKFDYEQASIDFINPKLPDYSNQCQKEIDQIQHLNRLTNEFSVEQMNKNKNGMPFNKLKINCNINQLVDIFYQLHRELFTDGKPIIDGNINDFVAVIVNSFTDKDGRELNPETVKTMLTPSKTDKRPKPHKRIDIDKML</sequence>
<dbReference type="EMBL" id="CP002305">
    <property type="protein sequence ID" value="ADQ16792.1"/>
    <property type="molecule type" value="Genomic_DNA"/>
</dbReference>
<dbReference type="KEGG" id="lby:Lbys_1067"/>
<accession>E4RSV3</accession>
<evidence type="ECO:0000313" key="2">
    <source>
        <dbReference type="EMBL" id="ADQ16792.1"/>
    </source>
</evidence>
<reference evidence="2 3" key="2">
    <citation type="journal article" date="2011" name="Stand. Genomic Sci.">
        <title>Complete genome sequence of Leadbetterella byssophila type strain (4M15).</title>
        <authorList>
            <person name="Abt B."/>
            <person name="Teshima H."/>
            <person name="Lucas S."/>
            <person name="Lapidus A."/>
            <person name="Del Rio T.G."/>
            <person name="Nolan M."/>
            <person name="Tice H."/>
            <person name="Cheng J.F."/>
            <person name="Pitluck S."/>
            <person name="Liolios K."/>
            <person name="Pagani I."/>
            <person name="Ivanova N."/>
            <person name="Mavromatis K."/>
            <person name="Pati A."/>
            <person name="Tapia R."/>
            <person name="Han C."/>
            <person name="Goodwin L."/>
            <person name="Chen A."/>
            <person name="Palaniappan K."/>
            <person name="Land M."/>
            <person name="Hauser L."/>
            <person name="Chang Y.J."/>
            <person name="Jeffries C.D."/>
            <person name="Rohde M."/>
            <person name="Goker M."/>
            <person name="Tindall B.J."/>
            <person name="Detter J.C."/>
            <person name="Woyke T."/>
            <person name="Bristow J."/>
            <person name="Eisen J.A."/>
            <person name="Markowitz V."/>
            <person name="Hugenholtz P."/>
            <person name="Klenk H.P."/>
            <person name="Kyrpides N.C."/>
        </authorList>
    </citation>
    <scope>NUCLEOTIDE SEQUENCE [LARGE SCALE GENOMIC DNA]</scope>
    <source>
        <strain evidence="3">DSM 17132 / JCM 16389 / KACC 11308 / NBRC 106382 / 4M15</strain>
    </source>
</reference>
<feature type="region of interest" description="Disordered" evidence="1">
    <location>
        <begin position="282"/>
        <end position="303"/>
    </location>
</feature>
<dbReference type="AlphaFoldDB" id="E4RSV3"/>
<evidence type="ECO:0000313" key="3">
    <source>
        <dbReference type="Proteomes" id="UP000007435"/>
    </source>
</evidence>
<gene>
    <name evidence="2" type="ordered locus">Lbys_1067</name>
</gene>
<dbReference type="Proteomes" id="UP000007435">
    <property type="component" value="Chromosome"/>
</dbReference>
<dbReference type="STRING" id="649349.Lbys_1067"/>
<dbReference type="RefSeq" id="WP_013407843.1">
    <property type="nucleotide sequence ID" value="NC_014655.1"/>
</dbReference>
<proteinExistence type="predicted"/>
<dbReference type="HOGENOM" id="CLU_920911_0_0_10"/>
<dbReference type="eggNOG" id="ENOG5033QBT">
    <property type="taxonomic scope" value="Bacteria"/>
</dbReference>